<dbReference type="PROSITE" id="PS51257">
    <property type="entry name" value="PROKAR_LIPOPROTEIN"/>
    <property type="match status" value="1"/>
</dbReference>
<name>A0A5D3YGB7_9BACT</name>
<protein>
    <submittedName>
        <fullName evidence="7">Protein SCO1/2</fullName>
    </submittedName>
</protein>
<dbReference type="EMBL" id="VNHY01000004">
    <property type="protein sequence ID" value="TYP92131.1"/>
    <property type="molecule type" value="Genomic_DNA"/>
</dbReference>
<keyword evidence="4" id="KW-1015">Disulfide bond</keyword>
<dbReference type="SUPFAM" id="SSF52833">
    <property type="entry name" value="Thioredoxin-like"/>
    <property type="match status" value="1"/>
</dbReference>
<evidence type="ECO:0000313" key="8">
    <source>
        <dbReference type="Proteomes" id="UP000324595"/>
    </source>
</evidence>
<keyword evidence="5" id="KW-0732">Signal</keyword>
<feature type="disulfide bond" description="Redox-active" evidence="4">
    <location>
        <begin position="66"/>
        <end position="70"/>
    </location>
</feature>
<keyword evidence="3" id="KW-0479">Metal-binding</keyword>
<evidence type="ECO:0000259" key="6">
    <source>
        <dbReference type="PROSITE" id="PS51352"/>
    </source>
</evidence>
<dbReference type="InterPro" id="IPR036249">
    <property type="entry name" value="Thioredoxin-like_sf"/>
</dbReference>
<dbReference type="InterPro" id="IPR013766">
    <property type="entry name" value="Thioredoxin_domain"/>
</dbReference>
<dbReference type="PROSITE" id="PS51352">
    <property type="entry name" value="THIOREDOXIN_2"/>
    <property type="match status" value="1"/>
</dbReference>
<feature type="signal peptide" evidence="5">
    <location>
        <begin position="1"/>
        <end position="19"/>
    </location>
</feature>
<accession>A0A5D3YGB7</accession>
<keyword evidence="2 3" id="KW-0186">Copper</keyword>
<keyword evidence="8" id="KW-1185">Reference proteome</keyword>
<proteinExistence type="inferred from homology"/>
<evidence type="ECO:0000313" key="7">
    <source>
        <dbReference type="EMBL" id="TYP92131.1"/>
    </source>
</evidence>
<gene>
    <name evidence="7" type="ORF">LX73_2381</name>
</gene>
<dbReference type="CDD" id="cd02968">
    <property type="entry name" value="SCO"/>
    <property type="match status" value="1"/>
</dbReference>
<feature type="binding site" evidence="3">
    <location>
        <position position="66"/>
    </location>
    <ligand>
        <name>Cu cation</name>
        <dbReference type="ChEBI" id="CHEBI:23378"/>
    </ligand>
</feature>
<dbReference type="Proteomes" id="UP000324595">
    <property type="component" value="Unassembled WGS sequence"/>
</dbReference>
<dbReference type="InterPro" id="IPR003782">
    <property type="entry name" value="SCO1/SenC"/>
</dbReference>
<feature type="domain" description="Thioredoxin" evidence="6">
    <location>
        <begin position="17"/>
        <end position="196"/>
    </location>
</feature>
<evidence type="ECO:0000256" key="4">
    <source>
        <dbReference type="PIRSR" id="PIRSR603782-2"/>
    </source>
</evidence>
<dbReference type="AlphaFoldDB" id="A0A5D3YGB7"/>
<feature type="chain" id="PRO_5022665325" evidence="5">
    <location>
        <begin position="20"/>
        <end position="197"/>
    </location>
</feature>
<sequence>MKHTAITLLIVFSAAVILASCNSRPEPLYDISDESYQLLNTDSTLVNFPGDFEDKISVITFIYTHCPDVCPVITANMTNIQKKLADTTDVQFIEITFDPQRDTPSVLKDYKNMYQLNNQFSMLTGDTTTVNNLLEKLEIVAVKTEPDSSAQNTENYYIRHSNTIYLMDKNGQIRTEYPANVVPPEHVIEDIQTLRTP</sequence>
<feature type="binding site" evidence="3">
    <location>
        <position position="70"/>
    </location>
    <ligand>
        <name>Cu cation</name>
        <dbReference type="ChEBI" id="CHEBI:23378"/>
    </ligand>
</feature>
<dbReference type="Pfam" id="PF02630">
    <property type="entry name" value="SCO1-SenC"/>
    <property type="match status" value="1"/>
</dbReference>
<dbReference type="PANTHER" id="PTHR12151">
    <property type="entry name" value="ELECTRON TRANSPORT PROTIN SCO1/SENC FAMILY MEMBER"/>
    <property type="match status" value="1"/>
</dbReference>
<feature type="binding site" evidence="3">
    <location>
        <position position="160"/>
    </location>
    <ligand>
        <name>Cu cation</name>
        <dbReference type="ChEBI" id="CHEBI:23378"/>
    </ligand>
</feature>
<evidence type="ECO:0000256" key="1">
    <source>
        <dbReference type="ARBA" id="ARBA00010996"/>
    </source>
</evidence>
<evidence type="ECO:0000256" key="2">
    <source>
        <dbReference type="ARBA" id="ARBA00023008"/>
    </source>
</evidence>
<evidence type="ECO:0000256" key="3">
    <source>
        <dbReference type="PIRSR" id="PIRSR603782-1"/>
    </source>
</evidence>
<dbReference type="GO" id="GO:0046872">
    <property type="term" value="F:metal ion binding"/>
    <property type="evidence" value="ECO:0007669"/>
    <property type="project" value="UniProtKB-KW"/>
</dbReference>
<dbReference type="OrthoDB" id="9811998at2"/>
<dbReference type="PANTHER" id="PTHR12151:SF25">
    <property type="entry name" value="LINALOOL DEHYDRATASE_ISOMERASE DOMAIN-CONTAINING PROTEIN"/>
    <property type="match status" value="1"/>
</dbReference>
<comment type="similarity">
    <text evidence="1">Belongs to the SCO1/2 family.</text>
</comment>
<dbReference type="RefSeq" id="WP_148899691.1">
    <property type="nucleotide sequence ID" value="NZ_VNHY01000004.1"/>
</dbReference>
<evidence type="ECO:0000256" key="5">
    <source>
        <dbReference type="SAM" id="SignalP"/>
    </source>
</evidence>
<organism evidence="7 8">
    <name type="scientific">Fodinibius salinus</name>
    <dbReference type="NCBI Taxonomy" id="860790"/>
    <lineage>
        <taxon>Bacteria</taxon>
        <taxon>Pseudomonadati</taxon>
        <taxon>Balneolota</taxon>
        <taxon>Balneolia</taxon>
        <taxon>Balneolales</taxon>
        <taxon>Balneolaceae</taxon>
        <taxon>Fodinibius</taxon>
    </lineage>
</organism>
<reference evidence="7 8" key="1">
    <citation type="submission" date="2019-07" db="EMBL/GenBank/DDBJ databases">
        <title>Genomic Encyclopedia of Archaeal and Bacterial Type Strains, Phase II (KMG-II): from individual species to whole genera.</title>
        <authorList>
            <person name="Goeker M."/>
        </authorList>
    </citation>
    <scope>NUCLEOTIDE SEQUENCE [LARGE SCALE GENOMIC DNA]</scope>
    <source>
        <strain evidence="7 8">DSM 21935</strain>
    </source>
</reference>
<comment type="caution">
    <text evidence="7">The sequence shown here is derived from an EMBL/GenBank/DDBJ whole genome shotgun (WGS) entry which is preliminary data.</text>
</comment>
<dbReference type="Gene3D" id="3.40.30.10">
    <property type="entry name" value="Glutaredoxin"/>
    <property type="match status" value="1"/>
</dbReference>